<organism evidence="1 2">
    <name type="scientific">Anopheles albimanus</name>
    <name type="common">New world malaria mosquito</name>
    <dbReference type="NCBI Taxonomy" id="7167"/>
    <lineage>
        <taxon>Eukaryota</taxon>
        <taxon>Metazoa</taxon>
        <taxon>Ecdysozoa</taxon>
        <taxon>Arthropoda</taxon>
        <taxon>Hexapoda</taxon>
        <taxon>Insecta</taxon>
        <taxon>Pterygota</taxon>
        <taxon>Neoptera</taxon>
        <taxon>Endopterygota</taxon>
        <taxon>Diptera</taxon>
        <taxon>Nematocera</taxon>
        <taxon>Culicoidea</taxon>
        <taxon>Culicidae</taxon>
        <taxon>Anophelinae</taxon>
        <taxon>Anopheles</taxon>
    </lineage>
</organism>
<dbReference type="AlphaFoldDB" id="A0A1I8JSN0"/>
<dbReference type="Proteomes" id="UP000069272">
    <property type="component" value="Chromosome 3L"/>
</dbReference>
<sequence length="108" mass="11891">MRSLIIGTILLVVIFLAQSVSCLNRCGAREELLYCSGSPGCFCVKGTVRIQQHCVPESACRISDVPINCGPNEVVQQCGHIIECRCRPGWLRFGGQCYSRLTCRAQRG</sequence>
<reference evidence="1 2" key="1">
    <citation type="journal article" date="2017" name="G3 (Bethesda)">
        <title>The Physical Genome Mapping of Anopheles albimanus Corrected Scaffold Misassemblies and Identified Interarm Rearrangements in Genus Anopheles.</title>
        <authorList>
            <person name="Artemov G.N."/>
            <person name="Peery A.N."/>
            <person name="Jiang X."/>
            <person name="Tu Z."/>
            <person name="Stegniy V.N."/>
            <person name="Sharakhova M.V."/>
            <person name="Sharakhov I.V."/>
        </authorList>
    </citation>
    <scope>NUCLEOTIDE SEQUENCE [LARGE SCALE GENOMIC DNA]</scope>
    <source>
        <strain evidence="1 2">ALBI9_A</strain>
    </source>
</reference>
<name>A0A1I8JSN0_ANOAL</name>
<protein>
    <submittedName>
        <fullName evidence="1">Uncharacterized protein</fullName>
    </submittedName>
</protein>
<reference evidence="1" key="2">
    <citation type="submission" date="2022-08" db="UniProtKB">
        <authorList>
            <consortium name="EnsemblMetazoa"/>
        </authorList>
    </citation>
    <scope>IDENTIFICATION</scope>
    <source>
        <strain evidence="1">STECLA/ALBI9_A</strain>
    </source>
</reference>
<dbReference type="VEuPathDB" id="VectorBase:AALB015807"/>
<evidence type="ECO:0000313" key="1">
    <source>
        <dbReference type="EnsemblMetazoa" id="AALB015807-PA"/>
    </source>
</evidence>
<accession>A0A1I8JSN0</accession>
<dbReference type="EnsemblMetazoa" id="AALB015807-RA">
    <property type="protein sequence ID" value="AALB015807-PA"/>
    <property type="gene ID" value="AALB015807"/>
</dbReference>
<keyword evidence="2" id="KW-1185">Reference proteome</keyword>
<evidence type="ECO:0000313" key="2">
    <source>
        <dbReference type="Proteomes" id="UP000069272"/>
    </source>
</evidence>
<proteinExistence type="predicted"/>